<proteinExistence type="inferred from homology"/>
<evidence type="ECO:0000313" key="12">
    <source>
        <dbReference type="Proteomes" id="UP000298714"/>
    </source>
</evidence>
<evidence type="ECO:0000256" key="4">
    <source>
        <dbReference type="ARBA" id="ARBA00018370"/>
    </source>
</evidence>
<protein>
    <recommendedName>
        <fullName evidence="4">Parvulin-like PPIase</fullName>
        <ecNumber evidence="3">5.2.1.8</ecNumber>
    </recommendedName>
    <alternativeName>
        <fullName evidence="6">Peptidyl-prolyl cis-trans isomerase plp</fullName>
    </alternativeName>
    <alternativeName>
        <fullName evidence="7">Rotamase plp</fullName>
    </alternativeName>
</protein>
<gene>
    <name evidence="11" type="ORF">E6W36_13915</name>
</gene>
<dbReference type="AlphaFoldDB" id="A0A4D7CA98"/>
<evidence type="ECO:0000256" key="5">
    <source>
        <dbReference type="ARBA" id="ARBA00023110"/>
    </source>
</evidence>
<reference evidence="12" key="1">
    <citation type="submission" date="2019-04" db="EMBL/GenBank/DDBJ databases">
        <title>Complete genome sequence of Sphingomonas sp. W1-2-3.</title>
        <authorList>
            <person name="Im W.T."/>
        </authorList>
    </citation>
    <scope>NUCLEOTIDE SEQUENCE [LARGE SCALE GENOMIC DNA]</scope>
    <source>
        <strain evidence="12">W1-2-3</strain>
    </source>
</reference>
<sequence length="222" mass="22974">MERARATAARIVEQVRSGASFVAYARQYSEASTAAVGGDMGWVMDNQLSAVLRPVAEALPKGQISDPVEIPGGITVLAKVDQREVLGADPKAAVITAKQIAVPVSDPSPRQTGAQRSSASTRRRAVSAAAAAPKLWRRNWGDVTNIDPQPLGQFAEGLQPAGAASDRPGDPGVRHAEGCAGAGAVRTRRAGKQRAVLRANLCPDERGACIADGASLPARPAA</sequence>
<evidence type="ECO:0000256" key="2">
    <source>
        <dbReference type="ARBA" id="ARBA00007656"/>
    </source>
</evidence>
<feature type="domain" description="PpiC" evidence="10">
    <location>
        <begin position="1"/>
        <end position="81"/>
    </location>
</feature>
<name>A0A4D7CA98_9SPHN</name>
<dbReference type="InterPro" id="IPR000297">
    <property type="entry name" value="PPIase_PpiC"/>
</dbReference>
<dbReference type="Pfam" id="PF00639">
    <property type="entry name" value="Rotamase"/>
    <property type="match status" value="1"/>
</dbReference>
<dbReference type="Gene3D" id="3.10.50.40">
    <property type="match status" value="1"/>
</dbReference>
<comment type="catalytic activity">
    <reaction evidence="1">
        <text>[protein]-peptidylproline (omega=180) = [protein]-peptidylproline (omega=0)</text>
        <dbReference type="Rhea" id="RHEA:16237"/>
        <dbReference type="Rhea" id="RHEA-COMP:10747"/>
        <dbReference type="Rhea" id="RHEA-COMP:10748"/>
        <dbReference type="ChEBI" id="CHEBI:83833"/>
        <dbReference type="ChEBI" id="CHEBI:83834"/>
        <dbReference type="EC" id="5.2.1.8"/>
    </reaction>
</comment>
<evidence type="ECO:0000259" key="10">
    <source>
        <dbReference type="PROSITE" id="PS50198"/>
    </source>
</evidence>
<feature type="region of interest" description="Disordered" evidence="9">
    <location>
        <begin position="104"/>
        <end position="125"/>
    </location>
</feature>
<evidence type="ECO:0000256" key="6">
    <source>
        <dbReference type="ARBA" id="ARBA00030642"/>
    </source>
</evidence>
<dbReference type="InterPro" id="IPR050245">
    <property type="entry name" value="PrsA_foldase"/>
</dbReference>
<dbReference type="InterPro" id="IPR046357">
    <property type="entry name" value="PPIase_dom_sf"/>
</dbReference>
<feature type="compositionally biased region" description="Low complexity" evidence="9">
    <location>
        <begin position="114"/>
        <end position="125"/>
    </location>
</feature>
<accession>A0A4D7CA98</accession>
<evidence type="ECO:0000256" key="9">
    <source>
        <dbReference type="SAM" id="MobiDB-lite"/>
    </source>
</evidence>
<evidence type="ECO:0000256" key="3">
    <source>
        <dbReference type="ARBA" id="ARBA00013194"/>
    </source>
</evidence>
<comment type="similarity">
    <text evidence="2">Belongs to the PpiC/parvulin rotamase family.</text>
</comment>
<keyword evidence="12" id="KW-1185">Reference proteome</keyword>
<evidence type="ECO:0000256" key="8">
    <source>
        <dbReference type="PROSITE-ProRule" id="PRU00278"/>
    </source>
</evidence>
<evidence type="ECO:0000256" key="7">
    <source>
        <dbReference type="ARBA" id="ARBA00031484"/>
    </source>
</evidence>
<dbReference type="SUPFAM" id="SSF54534">
    <property type="entry name" value="FKBP-like"/>
    <property type="match status" value="1"/>
</dbReference>
<dbReference type="GO" id="GO:0003755">
    <property type="term" value="F:peptidyl-prolyl cis-trans isomerase activity"/>
    <property type="evidence" value="ECO:0007669"/>
    <property type="project" value="UniProtKB-KW"/>
</dbReference>
<dbReference type="PROSITE" id="PS50198">
    <property type="entry name" value="PPIC_PPIASE_2"/>
    <property type="match status" value="1"/>
</dbReference>
<evidence type="ECO:0000256" key="1">
    <source>
        <dbReference type="ARBA" id="ARBA00000971"/>
    </source>
</evidence>
<dbReference type="PANTHER" id="PTHR47245:SF2">
    <property type="entry name" value="PEPTIDYL-PROLYL CIS-TRANS ISOMERASE HP_0175-RELATED"/>
    <property type="match status" value="1"/>
</dbReference>
<dbReference type="KEGG" id="hgn:E6W36_13915"/>
<keyword evidence="8" id="KW-0413">Isomerase</keyword>
<dbReference type="PANTHER" id="PTHR47245">
    <property type="entry name" value="PEPTIDYLPROLYL ISOMERASE"/>
    <property type="match status" value="1"/>
</dbReference>
<keyword evidence="5 8" id="KW-0697">Rotamase</keyword>
<dbReference type="EMBL" id="CP039704">
    <property type="protein sequence ID" value="QCI80203.1"/>
    <property type="molecule type" value="Genomic_DNA"/>
</dbReference>
<dbReference type="Proteomes" id="UP000298714">
    <property type="component" value="Chromosome"/>
</dbReference>
<dbReference type="EC" id="5.2.1.8" evidence="3"/>
<organism evidence="11 12">
    <name type="scientific">Hankyongella ginsenosidimutans</name>
    <dbReference type="NCBI Taxonomy" id="1763828"/>
    <lineage>
        <taxon>Bacteria</taxon>
        <taxon>Pseudomonadati</taxon>
        <taxon>Pseudomonadota</taxon>
        <taxon>Alphaproteobacteria</taxon>
        <taxon>Sphingomonadales</taxon>
        <taxon>Sphingomonadaceae</taxon>
        <taxon>Hankyongella</taxon>
    </lineage>
</organism>
<evidence type="ECO:0000313" key="11">
    <source>
        <dbReference type="EMBL" id="QCI80203.1"/>
    </source>
</evidence>